<accession>A0A7W8E3P3</accession>
<evidence type="ECO:0000313" key="2">
    <source>
        <dbReference type="Proteomes" id="UP000540989"/>
    </source>
</evidence>
<reference evidence="1 2" key="1">
    <citation type="submission" date="2020-08" db="EMBL/GenBank/DDBJ databases">
        <title>Genomic Encyclopedia of Type Strains, Phase IV (KMG-V): Genome sequencing to study the core and pangenomes of soil and plant-associated prokaryotes.</title>
        <authorList>
            <person name="Whitman W."/>
        </authorList>
    </citation>
    <scope>NUCLEOTIDE SEQUENCE [LARGE SCALE GENOMIC DNA]</scope>
    <source>
        <strain evidence="1 2">M8UP14</strain>
    </source>
</reference>
<keyword evidence="2" id="KW-1185">Reference proteome</keyword>
<dbReference type="Proteomes" id="UP000540989">
    <property type="component" value="Unassembled WGS sequence"/>
</dbReference>
<gene>
    <name evidence="1" type="ORF">HDF16_001014</name>
</gene>
<proteinExistence type="predicted"/>
<sequence length="73" mass="8237">MAALADALEFQLSLAGVPLPVTLHLSRPLSDCELMAFSRRNRPFRIEQNAKGELEIMAPLYLEDGQRELFTMC</sequence>
<protein>
    <submittedName>
        <fullName evidence="1">Uncharacterized protein</fullName>
    </submittedName>
</protein>
<comment type="caution">
    <text evidence="1">The sequence shown here is derived from an EMBL/GenBank/DDBJ whole genome shotgun (WGS) entry which is preliminary data.</text>
</comment>
<name>A0A7W8E3P3_9BACT</name>
<organism evidence="1 2">
    <name type="scientific">Granulicella aggregans</name>
    <dbReference type="NCBI Taxonomy" id="474949"/>
    <lineage>
        <taxon>Bacteria</taxon>
        <taxon>Pseudomonadati</taxon>
        <taxon>Acidobacteriota</taxon>
        <taxon>Terriglobia</taxon>
        <taxon>Terriglobales</taxon>
        <taxon>Acidobacteriaceae</taxon>
        <taxon>Granulicella</taxon>
    </lineage>
</organism>
<dbReference type="RefSeq" id="WP_184214000.1">
    <property type="nucleotide sequence ID" value="NZ_JACHIP010000001.1"/>
</dbReference>
<evidence type="ECO:0000313" key="1">
    <source>
        <dbReference type="EMBL" id="MBB5056345.1"/>
    </source>
</evidence>
<dbReference type="AlphaFoldDB" id="A0A7W8E3P3"/>
<dbReference type="EMBL" id="JACHIP010000001">
    <property type="protein sequence ID" value="MBB5056345.1"/>
    <property type="molecule type" value="Genomic_DNA"/>
</dbReference>